<organism evidence="8 9">
    <name type="scientific">Pelusios castaneus</name>
    <name type="common">West African mud turtle</name>
    <dbReference type="NCBI Taxonomy" id="367368"/>
    <lineage>
        <taxon>Eukaryota</taxon>
        <taxon>Metazoa</taxon>
        <taxon>Chordata</taxon>
        <taxon>Craniata</taxon>
        <taxon>Vertebrata</taxon>
        <taxon>Euteleostomi</taxon>
        <taxon>Archelosauria</taxon>
        <taxon>Testudinata</taxon>
        <taxon>Testudines</taxon>
        <taxon>Pleurodira</taxon>
        <taxon>Pelomedusidae</taxon>
        <taxon>Pelusios</taxon>
    </lineage>
</organism>
<evidence type="ECO:0000256" key="1">
    <source>
        <dbReference type="ARBA" id="ARBA00004613"/>
    </source>
</evidence>
<evidence type="ECO:0000256" key="6">
    <source>
        <dbReference type="ARBA" id="ARBA00023157"/>
    </source>
</evidence>
<proteinExistence type="inferred from homology"/>
<reference evidence="8" key="2">
    <citation type="submission" date="2025-09" db="UniProtKB">
        <authorList>
            <consortium name="Ensembl"/>
        </authorList>
    </citation>
    <scope>IDENTIFICATION</scope>
</reference>
<comment type="similarity">
    <text evidence="2">Belongs to the hepcidin family.</text>
</comment>
<dbReference type="Proteomes" id="UP000694393">
    <property type="component" value="Unplaced"/>
</dbReference>
<dbReference type="AlphaFoldDB" id="A0A8C8RRC0"/>
<sequence length="78" mass="8552">LCLAAMNPGVLAPSHTPALTSRPHSPPNARLEPRSPDLILSLPQALLRRPKRHNAHFPICTYCCKCCQNKGCGFCCRT</sequence>
<evidence type="ECO:0000313" key="9">
    <source>
        <dbReference type="Proteomes" id="UP000694393"/>
    </source>
</evidence>
<keyword evidence="9" id="KW-1185">Reference proteome</keyword>
<feature type="region of interest" description="Disordered" evidence="7">
    <location>
        <begin position="1"/>
        <end position="35"/>
    </location>
</feature>
<keyword evidence="3" id="KW-0964">Secreted</keyword>
<dbReference type="GO" id="GO:0034760">
    <property type="term" value="P:negative regulation of iron ion transmembrane transport"/>
    <property type="evidence" value="ECO:0007669"/>
    <property type="project" value="TreeGrafter"/>
</dbReference>
<dbReference type="GO" id="GO:0006879">
    <property type="term" value="P:intracellular iron ion homeostasis"/>
    <property type="evidence" value="ECO:0007669"/>
    <property type="project" value="InterPro"/>
</dbReference>
<dbReference type="Ensembl" id="ENSPCET00000009002.1">
    <property type="protein sequence ID" value="ENSPCEP00000008689.1"/>
    <property type="gene ID" value="ENSPCEG00000006976.1"/>
</dbReference>
<evidence type="ECO:0008006" key="10">
    <source>
        <dbReference type="Google" id="ProtNLM"/>
    </source>
</evidence>
<protein>
    <recommendedName>
        <fullName evidence="10">Hepcidin</fullName>
    </recommendedName>
</protein>
<keyword evidence="4" id="KW-0372">Hormone</keyword>
<evidence type="ECO:0000256" key="2">
    <source>
        <dbReference type="ARBA" id="ARBA00008022"/>
    </source>
</evidence>
<dbReference type="GO" id="GO:0005179">
    <property type="term" value="F:hormone activity"/>
    <property type="evidence" value="ECO:0007669"/>
    <property type="project" value="UniProtKB-KW"/>
</dbReference>
<dbReference type="PANTHER" id="PTHR16877:SF0">
    <property type="entry name" value="HEPCIDIN"/>
    <property type="match status" value="1"/>
</dbReference>
<accession>A0A8C8RRC0</accession>
<dbReference type="GO" id="GO:0042742">
    <property type="term" value="P:defense response to bacterium"/>
    <property type="evidence" value="ECO:0007669"/>
    <property type="project" value="TreeGrafter"/>
</dbReference>
<comment type="subcellular location">
    <subcellularLocation>
        <location evidence="1">Secreted</location>
    </subcellularLocation>
</comment>
<keyword evidence="6" id="KW-1015">Disulfide bond</keyword>
<dbReference type="GO" id="GO:0005615">
    <property type="term" value="C:extracellular space"/>
    <property type="evidence" value="ECO:0007669"/>
    <property type="project" value="TreeGrafter"/>
</dbReference>
<evidence type="ECO:0000256" key="5">
    <source>
        <dbReference type="ARBA" id="ARBA00022729"/>
    </source>
</evidence>
<name>A0A8C8RRC0_9SAUR</name>
<evidence type="ECO:0000256" key="4">
    <source>
        <dbReference type="ARBA" id="ARBA00022702"/>
    </source>
</evidence>
<dbReference type="Pfam" id="PF06446">
    <property type="entry name" value="Hepcidin"/>
    <property type="match status" value="1"/>
</dbReference>
<reference evidence="8" key="1">
    <citation type="submission" date="2025-08" db="UniProtKB">
        <authorList>
            <consortium name="Ensembl"/>
        </authorList>
    </citation>
    <scope>IDENTIFICATION</scope>
</reference>
<keyword evidence="5" id="KW-0732">Signal</keyword>
<evidence type="ECO:0000256" key="7">
    <source>
        <dbReference type="SAM" id="MobiDB-lite"/>
    </source>
</evidence>
<dbReference type="InterPro" id="IPR010500">
    <property type="entry name" value="Hepcidin"/>
</dbReference>
<dbReference type="PANTHER" id="PTHR16877">
    <property type="entry name" value="HEPCIDIN"/>
    <property type="match status" value="1"/>
</dbReference>
<evidence type="ECO:0000313" key="8">
    <source>
        <dbReference type="Ensembl" id="ENSPCEP00000008689.1"/>
    </source>
</evidence>
<evidence type="ECO:0000256" key="3">
    <source>
        <dbReference type="ARBA" id="ARBA00022525"/>
    </source>
</evidence>